<evidence type="ECO:0000313" key="7">
    <source>
        <dbReference type="Proteomes" id="UP001215503"/>
    </source>
</evidence>
<dbReference type="Pfam" id="PF12833">
    <property type="entry name" value="HTH_18"/>
    <property type="match status" value="1"/>
</dbReference>
<dbReference type="CDD" id="cd06124">
    <property type="entry name" value="cupin_NimR-like_N"/>
    <property type="match status" value="1"/>
</dbReference>
<dbReference type="InterPro" id="IPR018062">
    <property type="entry name" value="HTH_AraC-typ_CS"/>
</dbReference>
<keyword evidence="2" id="KW-0238">DNA-binding</keyword>
<dbReference type="PROSITE" id="PS01124">
    <property type="entry name" value="HTH_ARAC_FAMILY_2"/>
    <property type="match status" value="1"/>
</dbReference>
<keyword evidence="3" id="KW-0010">Activator</keyword>
<dbReference type="PRINTS" id="PR00032">
    <property type="entry name" value="HTHARAC"/>
</dbReference>
<evidence type="ECO:0000256" key="4">
    <source>
        <dbReference type="ARBA" id="ARBA00023163"/>
    </source>
</evidence>
<dbReference type="InterPro" id="IPR020449">
    <property type="entry name" value="Tscrpt_reg_AraC-type_HTH"/>
</dbReference>
<dbReference type="InterPro" id="IPR014710">
    <property type="entry name" value="RmlC-like_jellyroll"/>
</dbReference>
<dbReference type="SUPFAM" id="SSF51182">
    <property type="entry name" value="RmlC-like cupins"/>
    <property type="match status" value="1"/>
</dbReference>
<keyword evidence="7" id="KW-1185">Reference proteome</keyword>
<dbReference type="SUPFAM" id="SSF46689">
    <property type="entry name" value="Homeodomain-like"/>
    <property type="match status" value="1"/>
</dbReference>
<feature type="domain" description="HTH araC/xylS-type" evidence="5">
    <location>
        <begin position="169"/>
        <end position="266"/>
    </location>
</feature>
<dbReference type="Proteomes" id="UP001215503">
    <property type="component" value="Unassembled WGS sequence"/>
</dbReference>
<dbReference type="EMBL" id="JARHUD010000009">
    <property type="protein sequence ID" value="MDF2097064.1"/>
    <property type="molecule type" value="Genomic_DNA"/>
</dbReference>
<organism evidence="6 7">
    <name type="scientific">Aquibaculum arenosum</name>
    <dbReference type="NCBI Taxonomy" id="3032591"/>
    <lineage>
        <taxon>Bacteria</taxon>
        <taxon>Pseudomonadati</taxon>
        <taxon>Pseudomonadota</taxon>
        <taxon>Alphaproteobacteria</taxon>
        <taxon>Rhodospirillales</taxon>
        <taxon>Rhodovibrionaceae</taxon>
        <taxon>Aquibaculum</taxon>
    </lineage>
</organism>
<sequence length="277" mass="30118">MNGQIAPDYPQTRAALQRLISDSPGPVQPYARDYPAGWDTGLHSHRRAQLVFATSGVMTVSTRSGLWVVPPQRAVWVPAGEGHALKMHRPVQLRTLYLDESIAADRPRRPQVLSVTPLLRALVLRLMDLPAEATREGPGARLVAVLLDELRRGAEAPMHLPEPQHPSLCRICSALREQPADRRELADWGRLVGASPRTLARRFQAETGMGFAAWRQQARLLAALPLLAQGQAVTSVALDVGYDGPSAFIAAFRRSFGVTPGRYFAKDSVSAGEAGAS</sequence>
<keyword evidence="1" id="KW-0805">Transcription regulation</keyword>
<dbReference type="PANTHER" id="PTHR11019:SF159">
    <property type="entry name" value="TRANSCRIPTIONAL REGULATOR-RELATED"/>
    <property type="match status" value="1"/>
</dbReference>
<accession>A0ABT5YQ90</accession>
<name>A0ABT5YQ90_9PROT</name>
<proteinExistence type="predicted"/>
<evidence type="ECO:0000256" key="1">
    <source>
        <dbReference type="ARBA" id="ARBA00023015"/>
    </source>
</evidence>
<reference evidence="6 7" key="1">
    <citation type="submission" date="2023-03" db="EMBL/GenBank/DDBJ databases">
        <title>Fodinicurvata sp. CAU 1616 isolated from sea sendiment.</title>
        <authorList>
            <person name="Kim W."/>
        </authorList>
    </citation>
    <scope>NUCLEOTIDE SEQUENCE [LARGE SCALE GENOMIC DNA]</scope>
    <source>
        <strain evidence="6 7">CAU 1616</strain>
    </source>
</reference>
<evidence type="ECO:0000313" key="6">
    <source>
        <dbReference type="EMBL" id="MDF2097064.1"/>
    </source>
</evidence>
<dbReference type="InterPro" id="IPR018060">
    <property type="entry name" value="HTH_AraC"/>
</dbReference>
<dbReference type="Gene3D" id="1.10.10.60">
    <property type="entry name" value="Homeodomain-like"/>
    <property type="match status" value="1"/>
</dbReference>
<dbReference type="SMART" id="SM00342">
    <property type="entry name" value="HTH_ARAC"/>
    <property type="match status" value="1"/>
</dbReference>
<gene>
    <name evidence="6" type="ORF">P2G67_13865</name>
</gene>
<dbReference type="InterPro" id="IPR003313">
    <property type="entry name" value="AraC-bd"/>
</dbReference>
<evidence type="ECO:0000256" key="3">
    <source>
        <dbReference type="ARBA" id="ARBA00023159"/>
    </source>
</evidence>
<dbReference type="InterPro" id="IPR011051">
    <property type="entry name" value="RmlC_Cupin_sf"/>
</dbReference>
<keyword evidence="4" id="KW-0804">Transcription</keyword>
<evidence type="ECO:0000256" key="2">
    <source>
        <dbReference type="ARBA" id="ARBA00023125"/>
    </source>
</evidence>
<dbReference type="PROSITE" id="PS00041">
    <property type="entry name" value="HTH_ARAC_FAMILY_1"/>
    <property type="match status" value="1"/>
</dbReference>
<dbReference type="RefSeq" id="WP_275823836.1">
    <property type="nucleotide sequence ID" value="NZ_JARHUD010000009.1"/>
</dbReference>
<dbReference type="Pfam" id="PF02311">
    <property type="entry name" value="AraC_binding"/>
    <property type="match status" value="1"/>
</dbReference>
<evidence type="ECO:0000259" key="5">
    <source>
        <dbReference type="PROSITE" id="PS01124"/>
    </source>
</evidence>
<comment type="caution">
    <text evidence="6">The sequence shown here is derived from an EMBL/GenBank/DDBJ whole genome shotgun (WGS) entry which is preliminary data.</text>
</comment>
<dbReference type="Gene3D" id="2.60.120.10">
    <property type="entry name" value="Jelly Rolls"/>
    <property type="match status" value="1"/>
</dbReference>
<dbReference type="PANTHER" id="PTHR11019">
    <property type="entry name" value="HTH-TYPE TRANSCRIPTIONAL REGULATOR NIMR"/>
    <property type="match status" value="1"/>
</dbReference>
<dbReference type="InterPro" id="IPR009057">
    <property type="entry name" value="Homeodomain-like_sf"/>
</dbReference>
<protein>
    <submittedName>
        <fullName evidence="6">Helix-turn-helix transcriptional regulator</fullName>
    </submittedName>
</protein>